<organism evidence="1 2">
    <name type="scientific">Candidatus Ruania gallistercoris</name>
    <dbReference type="NCBI Taxonomy" id="2838746"/>
    <lineage>
        <taxon>Bacteria</taxon>
        <taxon>Bacillati</taxon>
        <taxon>Actinomycetota</taxon>
        <taxon>Actinomycetes</taxon>
        <taxon>Micrococcales</taxon>
        <taxon>Ruaniaceae</taxon>
        <taxon>Ruania</taxon>
    </lineage>
</organism>
<dbReference type="AlphaFoldDB" id="A0A9D2EEW7"/>
<gene>
    <name evidence="1" type="ORF">H9815_09740</name>
</gene>
<dbReference type="InterPro" id="IPR019239">
    <property type="entry name" value="VapB_antitoxin"/>
</dbReference>
<protein>
    <submittedName>
        <fullName evidence="1">Type II toxin-antitoxin system VapB family antitoxin</fullName>
    </submittedName>
</protein>
<name>A0A9D2EEW7_9MICO</name>
<dbReference type="Pfam" id="PF09957">
    <property type="entry name" value="VapB_antitoxin"/>
    <property type="match status" value="1"/>
</dbReference>
<reference evidence="1" key="2">
    <citation type="submission" date="2021-04" db="EMBL/GenBank/DDBJ databases">
        <authorList>
            <person name="Gilroy R."/>
        </authorList>
    </citation>
    <scope>NUCLEOTIDE SEQUENCE</scope>
    <source>
        <strain evidence="1">ChiGjej4B4-7305</strain>
    </source>
</reference>
<proteinExistence type="predicted"/>
<evidence type="ECO:0000313" key="1">
    <source>
        <dbReference type="EMBL" id="HIZ36047.1"/>
    </source>
</evidence>
<dbReference type="EMBL" id="DXBY01000164">
    <property type="protein sequence ID" value="HIZ36047.1"/>
    <property type="molecule type" value="Genomic_DNA"/>
</dbReference>
<accession>A0A9D2EEW7</accession>
<evidence type="ECO:0000313" key="2">
    <source>
        <dbReference type="Proteomes" id="UP000824037"/>
    </source>
</evidence>
<comment type="caution">
    <text evidence="1">The sequence shown here is derived from an EMBL/GenBank/DDBJ whole genome shotgun (WGS) entry which is preliminary data.</text>
</comment>
<reference evidence="1" key="1">
    <citation type="journal article" date="2021" name="PeerJ">
        <title>Extensive microbial diversity within the chicken gut microbiome revealed by metagenomics and culture.</title>
        <authorList>
            <person name="Gilroy R."/>
            <person name="Ravi A."/>
            <person name="Getino M."/>
            <person name="Pursley I."/>
            <person name="Horton D.L."/>
            <person name="Alikhan N.F."/>
            <person name="Baker D."/>
            <person name="Gharbi K."/>
            <person name="Hall N."/>
            <person name="Watson M."/>
            <person name="Adriaenssens E.M."/>
            <person name="Foster-Nyarko E."/>
            <person name="Jarju S."/>
            <person name="Secka A."/>
            <person name="Antonio M."/>
            <person name="Oren A."/>
            <person name="Chaudhuri R.R."/>
            <person name="La Ragione R."/>
            <person name="Hildebrand F."/>
            <person name="Pallen M.J."/>
        </authorList>
    </citation>
    <scope>NUCLEOTIDE SEQUENCE</scope>
    <source>
        <strain evidence="1">ChiGjej4B4-7305</strain>
    </source>
</reference>
<dbReference type="Proteomes" id="UP000824037">
    <property type="component" value="Unassembled WGS sequence"/>
</dbReference>
<sequence>MRTTVNVDEALLRQAKRRAGERGETLGSLVEEALRRVLAETEQRRPPVSLPVFSGDTGPVAGVDLTSKESIEEAIEEGVRITEKGVPSAKLR</sequence>